<keyword evidence="5 8" id="KW-1133">Transmembrane helix</keyword>
<feature type="transmembrane region" description="Helical" evidence="8">
    <location>
        <begin position="355"/>
        <end position="375"/>
    </location>
</feature>
<evidence type="ECO:0000256" key="3">
    <source>
        <dbReference type="ARBA" id="ARBA00022475"/>
    </source>
</evidence>
<keyword evidence="10" id="KW-1185">Reference proteome</keyword>
<dbReference type="GO" id="GO:0022857">
    <property type="term" value="F:transmembrane transporter activity"/>
    <property type="evidence" value="ECO:0007669"/>
    <property type="project" value="InterPro"/>
</dbReference>
<feature type="transmembrane region" description="Helical" evidence="8">
    <location>
        <begin position="9"/>
        <end position="29"/>
    </location>
</feature>
<name>A0A081XL29_STRTO</name>
<feature type="transmembrane region" description="Helical" evidence="8">
    <location>
        <begin position="106"/>
        <end position="127"/>
    </location>
</feature>
<feature type="transmembrane region" description="Helical" evidence="8">
    <location>
        <begin position="330"/>
        <end position="349"/>
    </location>
</feature>
<keyword evidence="2" id="KW-0813">Transport</keyword>
<feature type="transmembrane region" description="Helical" evidence="8">
    <location>
        <begin position="139"/>
        <end position="159"/>
    </location>
</feature>
<dbReference type="Proteomes" id="UP000028341">
    <property type="component" value="Unassembled WGS sequence"/>
</dbReference>
<dbReference type="Gene3D" id="1.20.1250.20">
    <property type="entry name" value="MFS general substrate transporter like domains"/>
    <property type="match status" value="1"/>
</dbReference>
<proteinExistence type="predicted"/>
<dbReference type="eggNOG" id="COG2814">
    <property type="taxonomic scope" value="Bacteria"/>
</dbReference>
<feature type="transmembrane region" description="Helical" evidence="8">
    <location>
        <begin position="165"/>
        <end position="186"/>
    </location>
</feature>
<dbReference type="Pfam" id="PF07690">
    <property type="entry name" value="MFS_1"/>
    <property type="match status" value="1"/>
</dbReference>
<comment type="caution">
    <text evidence="9">The sequence shown here is derived from an EMBL/GenBank/DDBJ whole genome shotgun (WGS) entry which is preliminary data.</text>
</comment>
<dbReference type="AlphaFoldDB" id="A0A081XL29"/>
<feature type="transmembrane region" description="Helical" evidence="8">
    <location>
        <begin position="266"/>
        <end position="285"/>
    </location>
</feature>
<keyword evidence="3" id="KW-1003">Cell membrane</keyword>
<evidence type="ECO:0000256" key="6">
    <source>
        <dbReference type="ARBA" id="ARBA00023136"/>
    </source>
</evidence>
<feature type="transmembrane region" description="Helical" evidence="8">
    <location>
        <begin position="49"/>
        <end position="65"/>
    </location>
</feature>
<dbReference type="GO" id="GO:0005886">
    <property type="term" value="C:plasma membrane"/>
    <property type="evidence" value="ECO:0007669"/>
    <property type="project" value="UniProtKB-SubCell"/>
</dbReference>
<dbReference type="InterPro" id="IPR036259">
    <property type="entry name" value="MFS_trans_sf"/>
</dbReference>
<reference evidence="9 10" key="1">
    <citation type="submission" date="2014-02" db="EMBL/GenBank/DDBJ databases">
        <title>The genome announcement of Streptomyces toyocaensis NRRL15009.</title>
        <authorList>
            <person name="Hong H.-J."/>
            <person name="Kwun M.J."/>
        </authorList>
    </citation>
    <scope>NUCLEOTIDE SEQUENCE [LARGE SCALE GENOMIC DNA]</scope>
    <source>
        <strain evidence="9 10">NRRL 15009</strain>
    </source>
</reference>
<dbReference type="Gene3D" id="1.20.1720.10">
    <property type="entry name" value="Multidrug resistance protein D"/>
    <property type="match status" value="1"/>
</dbReference>
<organism evidence="9 10">
    <name type="scientific">Streptomyces toyocaensis</name>
    <dbReference type="NCBI Taxonomy" id="55952"/>
    <lineage>
        <taxon>Bacteria</taxon>
        <taxon>Bacillati</taxon>
        <taxon>Actinomycetota</taxon>
        <taxon>Actinomycetes</taxon>
        <taxon>Kitasatosporales</taxon>
        <taxon>Streptomycetaceae</taxon>
        <taxon>Streptomyces</taxon>
    </lineage>
</organism>
<evidence type="ECO:0000256" key="2">
    <source>
        <dbReference type="ARBA" id="ARBA00022448"/>
    </source>
</evidence>
<feature type="transmembrane region" description="Helical" evidence="8">
    <location>
        <begin position="437"/>
        <end position="456"/>
    </location>
</feature>
<gene>
    <name evidence="9" type="ORF">BU52_25940</name>
</gene>
<evidence type="ECO:0000256" key="4">
    <source>
        <dbReference type="ARBA" id="ARBA00022692"/>
    </source>
</evidence>
<sequence>MSVANPRRWWALVVLAAAQFMVIMDTSIIGVALPEMQKDLGFSQGELQWVFNAYVIAFGGLLLLGGRLSDLLGARKIFTTGWVVLIAGSVVAAAAQTAWVEVAGRAVQGVGGALIAPSAMTLLMMLFAHDPKELGKAMALYGAAAPAGGTAGVFLGGVFTEWLSWPWIFIIYVPIGVATLAATKVLPAVGSRRGAVDVLGAAAVTAGLALAVFAVVRAPEAGWASTGTVLQLAGAAALLALFFVVQKTVREPLMPLGIWRVPRLGSANLAMTLLGAAWIPMWYFLNLYLQQVLGYGAFASGAALLPMTGLLMIFMTVITARLMAKFGAKPLIGGGLLVLAAGLLWLSAVEPTGTFVVDVLPASLVAALGMSLAYIPAMMAAMSGAPREQAGLASGIVNTTYQVGSALGLAALTAVATSQGAGELGNLPALTDGFSAAFVWAAAIAAVGGVVTLLVMRSDKAATAATQQVAAASGARGEKTGVQGPGGLQ</sequence>
<dbReference type="PANTHER" id="PTHR42718:SF46">
    <property type="entry name" value="BLR6921 PROTEIN"/>
    <property type="match status" value="1"/>
</dbReference>
<comment type="subcellular location">
    <subcellularLocation>
        <location evidence="1">Cell membrane</location>
        <topology evidence="1">Multi-pass membrane protein</topology>
    </subcellularLocation>
</comment>
<keyword evidence="4 8" id="KW-0812">Transmembrane</keyword>
<feature type="transmembrane region" description="Helical" evidence="8">
    <location>
        <begin position="77"/>
        <end position="100"/>
    </location>
</feature>
<feature type="transmembrane region" description="Helical" evidence="8">
    <location>
        <begin position="297"/>
        <end position="318"/>
    </location>
</feature>
<accession>A0A081XL29</accession>
<keyword evidence="7" id="KW-0046">Antibiotic resistance</keyword>
<protein>
    <submittedName>
        <fullName evidence="9">Transporter</fullName>
    </submittedName>
</protein>
<evidence type="ECO:0000256" key="8">
    <source>
        <dbReference type="SAM" id="Phobius"/>
    </source>
</evidence>
<evidence type="ECO:0000313" key="9">
    <source>
        <dbReference type="EMBL" id="KES04252.1"/>
    </source>
</evidence>
<evidence type="ECO:0000256" key="5">
    <source>
        <dbReference type="ARBA" id="ARBA00022989"/>
    </source>
</evidence>
<feature type="transmembrane region" description="Helical" evidence="8">
    <location>
        <begin position="198"/>
        <end position="216"/>
    </location>
</feature>
<feature type="transmembrane region" description="Helical" evidence="8">
    <location>
        <begin position="222"/>
        <end position="245"/>
    </location>
</feature>
<dbReference type="InterPro" id="IPR011701">
    <property type="entry name" value="MFS"/>
</dbReference>
<evidence type="ECO:0000256" key="1">
    <source>
        <dbReference type="ARBA" id="ARBA00004651"/>
    </source>
</evidence>
<evidence type="ECO:0000313" key="10">
    <source>
        <dbReference type="Proteomes" id="UP000028341"/>
    </source>
</evidence>
<dbReference type="EMBL" id="JFCB01000028">
    <property type="protein sequence ID" value="KES04252.1"/>
    <property type="molecule type" value="Genomic_DNA"/>
</dbReference>
<dbReference type="PANTHER" id="PTHR42718">
    <property type="entry name" value="MAJOR FACILITATOR SUPERFAMILY MULTIDRUG TRANSPORTER MFSC"/>
    <property type="match status" value="1"/>
</dbReference>
<dbReference type="OrthoDB" id="9807274at2"/>
<dbReference type="GO" id="GO:0046677">
    <property type="term" value="P:response to antibiotic"/>
    <property type="evidence" value="ECO:0007669"/>
    <property type="project" value="UniProtKB-KW"/>
</dbReference>
<evidence type="ECO:0000256" key="7">
    <source>
        <dbReference type="ARBA" id="ARBA00023251"/>
    </source>
</evidence>
<dbReference type="SUPFAM" id="SSF103473">
    <property type="entry name" value="MFS general substrate transporter"/>
    <property type="match status" value="1"/>
</dbReference>
<dbReference type="RefSeq" id="WP_037938326.1">
    <property type="nucleotide sequence ID" value="NZ_JBFADL010000082.1"/>
</dbReference>
<dbReference type="STRING" id="55952.BU52_25940"/>
<keyword evidence="6 8" id="KW-0472">Membrane</keyword>
<feature type="transmembrane region" description="Helical" evidence="8">
    <location>
        <begin position="396"/>
        <end position="417"/>
    </location>
</feature>